<reference evidence="6" key="1">
    <citation type="submission" date="2022-03" db="EMBL/GenBank/DDBJ databases">
        <title>A functionally conserved STORR gene fusion in Papaver species that diverged 16.8 million years ago.</title>
        <authorList>
            <person name="Catania T."/>
        </authorList>
    </citation>
    <scope>NUCLEOTIDE SEQUENCE</scope>
    <source>
        <strain evidence="6">S-191538</strain>
    </source>
</reference>
<keyword evidence="2" id="KW-1015">Disulfide bond</keyword>
<dbReference type="NCBIfam" id="TIGR01614">
    <property type="entry name" value="PME_inhib"/>
    <property type="match status" value="1"/>
</dbReference>
<feature type="signal peptide" evidence="4">
    <location>
        <begin position="1"/>
        <end position="20"/>
    </location>
</feature>
<dbReference type="FunFam" id="1.20.140.40:FF:000002">
    <property type="entry name" value="Putative invertase inhibitor"/>
    <property type="match status" value="1"/>
</dbReference>
<dbReference type="EMBL" id="JAJJMA010258846">
    <property type="protein sequence ID" value="MCL7044512.1"/>
    <property type="molecule type" value="Genomic_DNA"/>
</dbReference>
<dbReference type="Gene3D" id="1.20.140.40">
    <property type="entry name" value="Invertase/pectin methylesterase inhibitor family protein"/>
    <property type="match status" value="1"/>
</dbReference>
<evidence type="ECO:0000313" key="7">
    <source>
        <dbReference type="Proteomes" id="UP001177140"/>
    </source>
</evidence>
<dbReference type="GO" id="GO:0004857">
    <property type="term" value="F:enzyme inhibitor activity"/>
    <property type="evidence" value="ECO:0007669"/>
    <property type="project" value="InterPro"/>
</dbReference>
<feature type="chain" id="PRO_5041342215" description="Pectinesterase inhibitor domain-containing protein" evidence="4">
    <location>
        <begin position="21"/>
        <end position="220"/>
    </location>
</feature>
<dbReference type="SUPFAM" id="SSF101148">
    <property type="entry name" value="Plant invertase/pectin methylesterase inhibitor"/>
    <property type="match status" value="1"/>
</dbReference>
<organism evidence="6 7">
    <name type="scientific">Papaver nudicaule</name>
    <name type="common">Iceland poppy</name>
    <dbReference type="NCBI Taxonomy" id="74823"/>
    <lineage>
        <taxon>Eukaryota</taxon>
        <taxon>Viridiplantae</taxon>
        <taxon>Streptophyta</taxon>
        <taxon>Embryophyta</taxon>
        <taxon>Tracheophyta</taxon>
        <taxon>Spermatophyta</taxon>
        <taxon>Magnoliopsida</taxon>
        <taxon>Ranunculales</taxon>
        <taxon>Papaveraceae</taxon>
        <taxon>Papaveroideae</taxon>
        <taxon>Papaver</taxon>
    </lineage>
</organism>
<dbReference type="CDD" id="cd15795">
    <property type="entry name" value="PMEI-Pla_a_1_like"/>
    <property type="match status" value="1"/>
</dbReference>
<evidence type="ECO:0000256" key="2">
    <source>
        <dbReference type="ARBA" id="ARBA00023157"/>
    </source>
</evidence>
<proteinExistence type="inferred from homology"/>
<gene>
    <name evidence="6" type="ORF">MKW94_005450</name>
</gene>
<dbReference type="PANTHER" id="PTHR35357:SF17">
    <property type="entry name" value="PECTINESTERASE INHIBITOR 12"/>
    <property type="match status" value="1"/>
</dbReference>
<comment type="similarity">
    <text evidence="3">Belongs to the PMEI family.</text>
</comment>
<dbReference type="InterPro" id="IPR034088">
    <property type="entry name" value="Pla_a_1-like"/>
</dbReference>
<accession>A0AA41VNE6</accession>
<evidence type="ECO:0000256" key="4">
    <source>
        <dbReference type="SAM" id="SignalP"/>
    </source>
</evidence>
<feature type="domain" description="Pectinesterase inhibitor" evidence="5">
    <location>
        <begin position="31"/>
        <end position="183"/>
    </location>
</feature>
<dbReference type="AlphaFoldDB" id="A0AA41VNE6"/>
<dbReference type="GO" id="GO:0005576">
    <property type="term" value="C:extracellular region"/>
    <property type="evidence" value="ECO:0007669"/>
    <property type="project" value="UniProtKB-ARBA"/>
</dbReference>
<dbReference type="InterPro" id="IPR006501">
    <property type="entry name" value="Pectinesterase_inhib_dom"/>
</dbReference>
<evidence type="ECO:0000256" key="3">
    <source>
        <dbReference type="ARBA" id="ARBA00038471"/>
    </source>
</evidence>
<dbReference type="Proteomes" id="UP001177140">
    <property type="component" value="Unassembled WGS sequence"/>
</dbReference>
<dbReference type="Pfam" id="PF04043">
    <property type="entry name" value="PMEI"/>
    <property type="match status" value="1"/>
</dbReference>
<sequence length="220" mass="24814">MKQVFTFFFLSLFLLHPIFMQESTYGDNAVADNDIVEETCKICAQRSPLLNYDFCVTSLEAVPDSKTAAGFYGLGIISLELAQNNATDTISVIKEQLKNKDLDAYTFLCLKDCLELYTDAISTLAKSMEAIRSYNYVNLNIWVSSAMEAATTCEDGFKEADKISSLKKQSSYFFQLCDMALVITKLVSSLPDFFFCSKLRSLRLQSMILKFDVPRDEISN</sequence>
<dbReference type="SMART" id="SM00856">
    <property type="entry name" value="PMEI"/>
    <property type="match status" value="1"/>
</dbReference>
<evidence type="ECO:0000313" key="6">
    <source>
        <dbReference type="EMBL" id="MCL7044512.1"/>
    </source>
</evidence>
<comment type="caution">
    <text evidence="6">The sequence shown here is derived from an EMBL/GenBank/DDBJ whole genome shotgun (WGS) entry which is preliminary data.</text>
</comment>
<protein>
    <recommendedName>
        <fullName evidence="5">Pectinesterase inhibitor domain-containing protein</fullName>
    </recommendedName>
</protein>
<evidence type="ECO:0000256" key="1">
    <source>
        <dbReference type="ARBA" id="ARBA00022729"/>
    </source>
</evidence>
<keyword evidence="7" id="KW-1185">Reference proteome</keyword>
<evidence type="ECO:0000259" key="5">
    <source>
        <dbReference type="SMART" id="SM00856"/>
    </source>
</evidence>
<keyword evidence="1 4" id="KW-0732">Signal</keyword>
<name>A0AA41VNE6_PAPNU</name>
<dbReference type="InterPro" id="IPR035513">
    <property type="entry name" value="Invertase/methylesterase_inhib"/>
</dbReference>
<dbReference type="PANTHER" id="PTHR35357">
    <property type="entry name" value="OS02G0537100 PROTEIN"/>
    <property type="match status" value="1"/>
</dbReference>